<name>A0ACB8DRI3_DERSI</name>
<sequence>MYTDSGYHPWLICSLHYFIRLEADVSNDETVWAYVVGSVPFHLVREGMDQMVAQRFLAARSIHSARRVVWAGTSMLVFFVLSTSLTGLALTYWYRDCDPMLTGAITRYDQAESLADVAGLRGLFLSGLVGASISTVSSVVNSQAATFYVDIVSPNIDLGRTQAVWVTHLLEFGSGTLMTAFAVVVPHVGTATRILMSLYSGASGPFAGMVIAAVCLPWTNTKGTAVATSLVFLLEIWQTIGRTLSGLEPPRMNTTLERCTNNVTTALSGFQFGNKSESQATTSNFIAQRGPYAGSSEPDVFLLYRLSSYWSSFIALLATVLLSLVLSLIIGADRVEVARNARLSSPLFLTLWTRLGWLPDSTVMPINCCDASFKDGCTEERPEILPLHLAPDNSSPLISDDALRIARA</sequence>
<reference evidence="1" key="1">
    <citation type="submission" date="2020-05" db="EMBL/GenBank/DDBJ databases">
        <title>Large-scale comparative analyses of tick genomes elucidate their genetic diversity and vector capacities.</title>
        <authorList>
            <person name="Jia N."/>
            <person name="Wang J."/>
            <person name="Shi W."/>
            <person name="Du L."/>
            <person name="Sun Y."/>
            <person name="Zhan W."/>
            <person name="Jiang J."/>
            <person name="Wang Q."/>
            <person name="Zhang B."/>
            <person name="Ji P."/>
            <person name="Sakyi L.B."/>
            <person name="Cui X."/>
            <person name="Yuan T."/>
            <person name="Jiang B."/>
            <person name="Yang W."/>
            <person name="Lam T.T.-Y."/>
            <person name="Chang Q."/>
            <person name="Ding S."/>
            <person name="Wang X."/>
            <person name="Zhu J."/>
            <person name="Ruan X."/>
            <person name="Zhao L."/>
            <person name="Wei J."/>
            <person name="Que T."/>
            <person name="Du C."/>
            <person name="Cheng J."/>
            <person name="Dai P."/>
            <person name="Han X."/>
            <person name="Huang E."/>
            <person name="Gao Y."/>
            <person name="Liu J."/>
            <person name="Shao H."/>
            <person name="Ye R."/>
            <person name="Li L."/>
            <person name="Wei W."/>
            <person name="Wang X."/>
            <person name="Wang C."/>
            <person name="Yang T."/>
            <person name="Huo Q."/>
            <person name="Li W."/>
            <person name="Guo W."/>
            <person name="Chen H."/>
            <person name="Zhou L."/>
            <person name="Ni X."/>
            <person name="Tian J."/>
            <person name="Zhou Y."/>
            <person name="Sheng Y."/>
            <person name="Liu T."/>
            <person name="Pan Y."/>
            <person name="Xia L."/>
            <person name="Li J."/>
            <person name="Zhao F."/>
            <person name="Cao W."/>
        </authorList>
    </citation>
    <scope>NUCLEOTIDE SEQUENCE</scope>
    <source>
        <strain evidence="1">Dsil-2018</strain>
    </source>
</reference>
<keyword evidence="2" id="KW-1185">Reference proteome</keyword>
<proteinExistence type="predicted"/>
<gene>
    <name evidence="1" type="ORF">HPB49_023854</name>
</gene>
<organism evidence="1 2">
    <name type="scientific">Dermacentor silvarum</name>
    <name type="common">Tick</name>
    <dbReference type="NCBI Taxonomy" id="543639"/>
    <lineage>
        <taxon>Eukaryota</taxon>
        <taxon>Metazoa</taxon>
        <taxon>Ecdysozoa</taxon>
        <taxon>Arthropoda</taxon>
        <taxon>Chelicerata</taxon>
        <taxon>Arachnida</taxon>
        <taxon>Acari</taxon>
        <taxon>Parasitiformes</taxon>
        <taxon>Ixodida</taxon>
        <taxon>Ixodoidea</taxon>
        <taxon>Ixodidae</taxon>
        <taxon>Rhipicephalinae</taxon>
        <taxon>Dermacentor</taxon>
    </lineage>
</organism>
<accession>A0ACB8DRI3</accession>
<evidence type="ECO:0000313" key="2">
    <source>
        <dbReference type="Proteomes" id="UP000821865"/>
    </source>
</evidence>
<protein>
    <submittedName>
        <fullName evidence="1">Uncharacterized protein</fullName>
    </submittedName>
</protein>
<evidence type="ECO:0000313" key="1">
    <source>
        <dbReference type="EMBL" id="KAH7975115.1"/>
    </source>
</evidence>
<dbReference type="Proteomes" id="UP000821865">
    <property type="component" value="Chromosome 10"/>
</dbReference>
<dbReference type="EMBL" id="CM023479">
    <property type="protein sequence ID" value="KAH7975115.1"/>
    <property type="molecule type" value="Genomic_DNA"/>
</dbReference>
<comment type="caution">
    <text evidence="1">The sequence shown here is derived from an EMBL/GenBank/DDBJ whole genome shotgun (WGS) entry which is preliminary data.</text>
</comment>